<proteinExistence type="predicted"/>
<reference evidence="1 2" key="1">
    <citation type="submission" date="2018-05" db="EMBL/GenBank/DDBJ databases">
        <title>Genomic Encyclopedia of Type Strains, Phase IV (KMG-IV): sequencing the most valuable type-strain genomes for metagenomic binning, comparative biology and taxonomic classification.</title>
        <authorList>
            <person name="Goeker M."/>
        </authorList>
    </citation>
    <scope>NUCLEOTIDE SEQUENCE [LARGE SCALE GENOMIC DNA]</scope>
    <source>
        <strain evidence="1 2">DSM 45480</strain>
    </source>
</reference>
<evidence type="ECO:0000313" key="2">
    <source>
        <dbReference type="Proteomes" id="UP000246005"/>
    </source>
</evidence>
<dbReference type="EMBL" id="QGHB01000028">
    <property type="protein sequence ID" value="PWK78540.1"/>
    <property type="molecule type" value="Genomic_DNA"/>
</dbReference>
<organism evidence="1 2">
    <name type="scientific">Lentzea atacamensis</name>
    <dbReference type="NCBI Taxonomy" id="531938"/>
    <lineage>
        <taxon>Bacteria</taxon>
        <taxon>Bacillati</taxon>
        <taxon>Actinomycetota</taxon>
        <taxon>Actinomycetes</taxon>
        <taxon>Pseudonocardiales</taxon>
        <taxon>Pseudonocardiaceae</taxon>
        <taxon>Lentzea</taxon>
    </lineage>
</organism>
<gene>
    <name evidence="1" type="ORF">C8D88_1282</name>
</gene>
<name>A0A316HEX0_9PSEU</name>
<evidence type="ECO:0000313" key="1">
    <source>
        <dbReference type="EMBL" id="PWK78540.1"/>
    </source>
</evidence>
<dbReference type="RefSeq" id="WP_109642847.1">
    <property type="nucleotide sequence ID" value="NZ_QGHB01000028.1"/>
</dbReference>
<sequence>MAGNGFELEGAVEEEIRLAEASQPDEELREPIANWQFDPTDVQRYEVGLHTLLDAVEAEQGSRHHSPPAP</sequence>
<accession>A0A316HEX0</accession>
<dbReference type="Proteomes" id="UP000246005">
    <property type="component" value="Unassembled WGS sequence"/>
</dbReference>
<dbReference type="AlphaFoldDB" id="A0A316HEX0"/>
<protein>
    <submittedName>
        <fullName evidence="1">Uncharacterized protein</fullName>
    </submittedName>
</protein>
<comment type="caution">
    <text evidence="1">The sequence shown here is derived from an EMBL/GenBank/DDBJ whole genome shotgun (WGS) entry which is preliminary data.</text>
</comment>